<dbReference type="EMBL" id="MLYP01000045">
    <property type="protein sequence ID" value="OIJ90397.1"/>
    <property type="molecule type" value="Genomic_DNA"/>
</dbReference>
<keyword evidence="3" id="KW-1185">Reference proteome</keyword>
<evidence type="ECO:0008006" key="4">
    <source>
        <dbReference type="Google" id="ProtNLM"/>
    </source>
</evidence>
<gene>
    <name evidence="2" type="ORF">BIV24_17725</name>
</gene>
<organism evidence="2 3">
    <name type="scientific">Streptomyces colonosanans</name>
    <dbReference type="NCBI Taxonomy" id="1428652"/>
    <lineage>
        <taxon>Bacteria</taxon>
        <taxon>Bacillati</taxon>
        <taxon>Actinomycetota</taxon>
        <taxon>Actinomycetes</taxon>
        <taxon>Kitasatosporales</taxon>
        <taxon>Streptomycetaceae</taxon>
        <taxon>Streptomyces</taxon>
    </lineage>
</organism>
<name>A0A1S2P9U2_9ACTN</name>
<evidence type="ECO:0000313" key="3">
    <source>
        <dbReference type="Proteomes" id="UP000179935"/>
    </source>
</evidence>
<accession>A0A1S2P9U2</accession>
<protein>
    <recommendedName>
        <fullName evidence="4">Transposase</fullName>
    </recommendedName>
</protein>
<dbReference type="AlphaFoldDB" id="A0A1S2P9U2"/>
<sequence length="144" mass="16951">MAPLSRTVVSLDRPFEDGELIGKTTPPDDLQHRLPPTTSTSTPKRGHATPRPAISRWRSFNERGLHGRITHKGEKAPIQASRRWHVERTHAWQNAFYRLARCYERRTTVIDAFFDLAHTISTVHNLIRWTWTIHRWDERSNRRP</sequence>
<reference evidence="2 3" key="1">
    <citation type="submission" date="2016-10" db="EMBL/GenBank/DDBJ databases">
        <title>Genome sequence of Streptomyces sp. MUSC 93.</title>
        <authorList>
            <person name="Lee L.-H."/>
            <person name="Ser H.-L."/>
            <person name="Law J.W.-F."/>
        </authorList>
    </citation>
    <scope>NUCLEOTIDE SEQUENCE [LARGE SCALE GENOMIC DNA]</scope>
    <source>
        <strain evidence="2 3">MUSC 93</strain>
    </source>
</reference>
<feature type="region of interest" description="Disordered" evidence="1">
    <location>
        <begin position="15"/>
        <end position="57"/>
    </location>
</feature>
<evidence type="ECO:0000313" key="2">
    <source>
        <dbReference type="EMBL" id="OIJ90397.1"/>
    </source>
</evidence>
<dbReference type="Proteomes" id="UP000179935">
    <property type="component" value="Unassembled WGS sequence"/>
</dbReference>
<evidence type="ECO:0000256" key="1">
    <source>
        <dbReference type="SAM" id="MobiDB-lite"/>
    </source>
</evidence>
<proteinExistence type="predicted"/>
<comment type="caution">
    <text evidence="2">The sequence shown here is derived from an EMBL/GenBank/DDBJ whole genome shotgun (WGS) entry which is preliminary data.</text>
</comment>